<feature type="compositionally biased region" description="Basic and acidic residues" evidence="1">
    <location>
        <begin position="280"/>
        <end position="293"/>
    </location>
</feature>
<evidence type="ECO:0000313" key="3">
    <source>
        <dbReference type="Proteomes" id="UP000053327"/>
    </source>
</evidence>
<dbReference type="OrthoDB" id="388362at2759"/>
<reference evidence="2 3" key="1">
    <citation type="submission" date="2011-08" db="EMBL/GenBank/DDBJ databases">
        <title>The Genome Sequence of Plasmodium vivax Brazil I.</title>
        <authorList>
            <consortium name="The Broad Institute Genome Sequencing Platform"/>
            <consortium name="The Broad Institute Genome Sequencing Center for Infectious Disease"/>
            <person name="Neafsey D."/>
            <person name="Carlton J."/>
            <person name="Barnwell J."/>
            <person name="Collins W."/>
            <person name="Escalante A."/>
            <person name="Mullikin J."/>
            <person name="Saul A."/>
            <person name="Guigo R."/>
            <person name="Camara F."/>
            <person name="Young S.K."/>
            <person name="Zeng Q."/>
            <person name="Gargeya S."/>
            <person name="Fitzgerald M."/>
            <person name="Haas B."/>
            <person name="Abouelleil A."/>
            <person name="Alvarado L."/>
            <person name="Arachchi H.M."/>
            <person name="Berlin A."/>
            <person name="Brown A."/>
            <person name="Chapman S.B."/>
            <person name="Chen Z."/>
            <person name="Dunbar C."/>
            <person name="Freedman E."/>
            <person name="Gearin G."/>
            <person name="Gellesch M."/>
            <person name="Goldberg J."/>
            <person name="Griggs A."/>
            <person name="Gujja S."/>
            <person name="Heiman D."/>
            <person name="Howarth C."/>
            <person name="Larson L."/>
            <person name="Lui A."/>
            <person name="MacDonald P.J.P."/>
            <person name="Montmayeur A."/>
            <person name="Murphy C."/>
            <person name="Neiman D."/>
            <person name="Pearson M."/>
            <person name="Priest M."/>
            <person name="Roberts A."/>
            <person name="Saif S."/>
            <person name="Shea T."/>
            <person name="Shenoy N."/>
            <person name="Sisk P."/>
            <person name="Stolte C."/>
            <person name="Sykes S."/>
            <person name="Wortman J."/>
            <person name="Nusbaum C."/>
            <person name="Birren B."/>
        </authorList>
    </citation>
    <scope>NUCLEOTIDE SEQUENCE [LARGE SCALE GENOMIC DNA]</scope>
    <source>
        <strain evidence="2 3">Brazil I</strain>
    </source>
</reference>
<organism evidence="2 3">
    <name type="scientific">Plasmodium vivax (strain Brazil I)</name>
    <dbReference type="NCBI Taxonomy" id="1033975"/>
    <lineage>
        <taxon>Eukaryota</taxon>
        <taxon>Sar</taxon>
        <taxon>Alveolata</taxon>
        <taxon>Apicomplexa</taxon>
        <taxon>Aconoidasida</taxon>
        <taxon>Haemosporida</taxon>
        <taxon>Plasmodiidae</taxon>
        <taxon>Plasmodium</taxon>
        <taxon>Plasmodium (Plasmodium)</taxon>
    </lineage>
</organism>
<feature type="region of interest" description="Disordered" evidence="1">
    <location>
        <begin position="280"/>
        <end position="307"/>
    </location>
</feature>
<dbReference type="Proteomes" id="UP000053327">
    <property type="component" value="Unassembled WGS sequence"/>
</dbReference>
<protein>
    <submittedName>
        <fullName evidence="2">Uncharacterized protein</fullName>
    </submittedName>
</protein>
<dbReference type="AlphaFoldDB" id="A0A0J9T0R3"/>
<accession>A0A0J9T0R3</accession>
<sequence length="348" mass="40595">MKILLGKNVFIYFCHRHFQYSFCKYMDYYVSMENRLSTGYQSIAYKRYCDFNFDNFEKKSDLEVLCAKFKYFYSLLFFDPFGINAYRNNENCEYLSFWLNKEFKNGNISSISIPDFYLKLKSNDTSFDRGNKLKGKMLVIEQEELKIMNTLYDLYNIYNKIIYLKVEDQKTCNDYYSVCVKKYTDSMGNCSNKEYTNFCNALKSFKEKYEKINSVSMGVCRSKDILPLPSEQILLEDKDHVTEQLVGEEEQSLESFSSHLLGIQSQEMVADPVQDEIKDSVKGEKKVSVKEETGETQQPLSLSVEGKPTDNYNRVVSGAGTMLGAFSICMIMYKVKYIPYKNINIAKN</sequence>
<dbReference type="Pfam" id="PF05795">
    <property type="entry name" value="Plasmodium_Vir"/>
    <property type="match status" value="1"/>
</dbReference>
<name>A0A0J9T0R3_PLAV1</name>
<dbReference type="InterPro" id="IPR008780">
    <property type="entry name" value="Plasmodium_Vir"/>
</dbReference>
<proteinExistence type="predicted"/>
<gene>
    <name evidence="2" type="ORF">PVBG_04825</name>
</gene>
<dbReference type="EMBL" id="KQ234761">
    <property type="protein sequence ID" value="KMZ88616.1"/>
    <property type="molecule type" value="Genomic_DNA"/>
</dbReference>
<evidence type="ECO:0000313" key="2">
    <source>
        <dbReference type="EMBL" id="KMZ88616.1"/>
    </source>
</evidence>
<evidence type="ECO:0000256" key="1">
    <source>
        <dbReference type="SAM" id="MobiDB-lite"/>
    </source>
</evidence>